<evidence type="ECO:0000313" key="1">
    <source>
        <dbReference type="EMBL" id="KAJ3517117.1"/>
    </source>
</evidence>
<reference evidence="1" key="1">
    <citation type="submission" date="2022-07" db="EMBL/GenBank/DDBJ databases">
        <title>Genome Sequence of Agrocybe chaxingu.</title>
        <authorList>
            <person name="Buettner E."/>
        </authorList>
    </citation>
    <scope>NUCLEOTIDE SEQUENCE</scope>
    <source>
        <strain evidence="1">MP-N11</strain>
    </source>
</reference>
<protein>
    <recommendedName>
        <fullName evidence="3">F-box domain-containing protein</fullName>
    </recommendedName>
</protein>
<keyword evidence="2" id="KW-1185">Reference proteome</keyword>
<accession>A0A9W8N1H4</accession>
<dbReference type="AlphaFoldDB" id="A0A9W8N1H4"/>
<proteinExistence type="predicted"/>
<dbReference type="OrthoDB" id="2891411at2759"/>
<sequence length="326" mass="37138">MAPRTRSNRVEKLALQQLLASGQPINIHGLPALPDELYLEIASQFPAMPVPTLRIPKGSEAEEYHDRYFTLLSLTQTCQALRRVFLRYLWQRIEVYDGMKAVEGTLGGGQRHHDWRSVRGQALGKAYAQELVRQLEVVTIRDPSLAVYVKCVEMCFLVSGAIELTVRGLDSILNVTVLEHSFESVMEELARCISLFPNLHTVQLHIKAPYKCRSFMSNVFKQYTYPQIRIVSVNWLGSLFMDSCPRMVRLYPYTDSCWFGCLDLVLKYSHLEVLGAPLSKNSISKYSLDSLPLYLPNLRDVTLDRVALRLGFVSLKPAHLLAVHHF</sequence>
<evidence type="ECO:0000313" key="2">
    <source>
        <dbReference type="Proteomes" id="UP001148786"/>
    </source>
</evidence>
<evidence type="ECO:0008006" key="3">
    <source>
        <dbReference type="Google" id="ProtNLM"/>
    </source>
</evidence>
<gene>
    <name evidence="1" type="ORF">NLJ89_g707</name>
</gene>
<dbReference type="EMBL" id="JANKHO010000030">
    <property type="protein sequence ID" value="KAJ3517117.1"/>
    <property type="molecule type" value="Genomic_DNA"/>
</dbReference>
<name>A0A9W8N1H4_9AGAR</name>
<comment type="caution">
    <text evidence="1">The sequence shown here is derived from an EMBL/GenBank/DDBJ whole genome shotgun (WGS) entry which is preliminary data.</text>
</comment>
<dbReference type="Proteomes" id="UP001148786">
    <property type="component" value="Unassembled WGS sequence"/>
</dbReference>
<organism evidence="1 2">
    <name type="scientific">Agrocybe chaxingu</name>
    <dbReference type="NCBI Taxonomy" id="84603"/>
    <lineage>
        <taxon>Eukaryota</taxon>
        <taxon>Fungi</taxon>
        <taxon>Dikarya</taxon>
        <taxon>Basidiomycota</taxon>
        <taxon>Agaricomycotina</taxon>
        <taxon>Agaricomycetes</taxon>
        <taxon>Agaricomycetidae</taxon>
        <taxon>Agaricales</taxon>
        <taxon>Agaricineae</taxon>
        <taxon>Strophariaceae</taxon>
        <taxon>Agrocybe</taxon>
    </lineage>
</organism>